<dbReference type="PANTHER" id="PTHR24567:SF68">
    <property type="entry name" value="DNA-BINDING TRANSCRIPTIONAL DUAL REGULATOR CRP"/>
    <property type="match status" value="1"/>
</dbReference>
<accession>A0A845BI48</accession>
<proteinExistence type="predicted"/>
<dbReference type="Pfam" id="PF13545">
    <property type="entry name" value="HTH_Crp_2"/>
    <property type="match status" value="1"/>
</dbReference>
<dbReference type="Gene3D" id="2.60.120.10">
    <property type="entry name" value="Jelly Rolls"/>
    <property type="match status" value="1"/>
</dbReference>
<keyword evidence="3" id="KW-0804">Transcription</keyword>
<organism evidence="5 6">
    <name type="scientific">Craterilacuibacter sinensis</name>
    <dbReference type="NCBI Taxonomy" id="2686017"/>
    <lineage>
        <taxon>Bacteria</taxon>
        <taxon>Pseudomonadati</taxon>
        <taxon>Pseudomonadota</taxon>
        <taxon>Betaproteobacteria</taxon>
        <taxon>Neisseriales</taxon>
        <taxon>Neisseriaceae</taxon>
        <taxon>Craterilacuibacter</taxon>
    </lineage>
</organism>
<evidence type="ECO:0000256" key="2">
    <source>
        <dbReference type="ARBA" id="ARBA00023125"/>
    </source>
</evidence>
<dbReference type="AlphaFoldDB" id="A0A845BI48"/>
<keyword evidence="6" id="KW-1185">Reference proteome</keyword>
<dbReference type="SMART" id="SM00419">
    <property type="entry name" value="HTH_CRP"/>
    <property type="match status" value="1"/>
</dbReference>
<dbReference type="InterPro" id="IPR036388">
    <property type="entry name" value="WH-like_DNA-bd_sf"/>
</dbReference>
<name>A0A845BI48_9NEIS</name>
<dbReference type="Pfam" id="PF00027">
    <property type="entry name" value="cNMP_binding"/>
    <property type="match status" value="1"/>
</dbReference>
<gene>
    <name evidence="5" type="ORF">GQF02_02380</name>
</gene>
<evidence type="ECO:0000313" key="6">
    <source>
        <dbReference type="Proteomes" id="UP000467214"/>
    </source>
</evidence>
<dbReference type="CDD" id="cd00038">
    <property type="entry name" value="CAP_ED"/>
    <property type="match status" value="1"/>
</dbReference>
<dbReference type="SUPFAM" id="SSF51206">
    <property type="entry name" value="cAMP-binding domain-like"/>
    <property type="match status" value="1"/>
</dbReference>
<dbReference type="InterPro" id="IPR050397">
    <property type="entry name" value="Env_Response_Regulators"/>
</dbReference>
<dbReference type="Proteomes" id="UP000467214">
    <property type="component" value="Unassembled WGS sequence"/>
</dbReference>
<evidence type="ECO:0000313" key="5">
    <source>
        <dbReference type="EMBL" id="MXR35822.1"/>
    </source>
</evidence>
<evidence type="ECO:0000256" key="1">
    <source>
        <dbReference type="ARBA" id="ARBA00023015"/>
    </source>
</evidence>
<reference evidence="5 6" key="1">
    <citation type="submission" date="2019-12" db="EMBL/GenBank/DDBJ databases">
        <title>Neisseriaceae gen. nov. sp. Genome sequencing and assembly.</title>
        <authorList>
            <person name="Liu Z."/>
            <person name="Li A."/>
        </authorList>
    </citation>
    <scope>NUCLEOTIDE SEQUENCE [LARGE SCALE GENOMIC DNA]</scope>
    <source>
        <strain evidence="5 6">B2N2-7</strain>
    </source>
</reference>
<protein>
    <submittedName>
        <fullName evidence="5">Cyclic nucleotide-binding domain-containing protein</fullName>
    </submittedName>
</protein>
<dbReference type="GO" id="GO:0005829">
    <property type="term" value="C:cytosol"/>
    <property type="evidence" value="ECO:0007669"/>
    <property type="project" value="TreeGrafter"/>
</dbReference>
<feature type="domain" description="Cyclic nucleotide-binding" evidence="4">
    <location>
        <begin position="10"/>
        <end position="113"/>
    </location>
</feature>
<dbReference type="EMBL" id="WSSB01000001">
    <property type="protein sequence ID" value="MXR35822.1"/>
    <property type="molecule type" value="Genomic_DNA"/>
</dbReference>
<evidence type="ECO:0000256" key="3">
    <source>
        <dbReference type="ARBA" id="ARBA00023163"/>
    </source>
</evidence>
<dbReference type="GO" id="GO:0003677">
    <property type="term" value="F:DNA binding"/>
    <property type="evidence" value="ECO:0007669"/>
    <property type="project" value="UniProtKB-KW"/>
</dbReference>
<dbReference type="Gene3D" id="1.10.10.10">
    <property type="entry name" value="Winged helix-like DNA-binding domain superfamily/Winged helix DNA-binding domain"/>
    <property type="match status" value="1"/>
</dbReference>
<comment type="caution">
    <text evidence="5">The sequence shown here is derived from an EMBL/GenBank/DDBJ whole genome shotgun (WGS) entry which is preliminary data.</text>
</comment>
<dbReference type="PROSITE" id="PS50042">
    <property type="entry name" value="CNMP_BINDING_3"/>
    <property type="match status" value="1"/>
</dbReference>
<dbReference type="SMART" id="SM00100">
    <property type="entry name" value="cNMP"/>
    <property type="match status" value="1"/>
</dbReference>
<dbReference type="InterPro" id="IPR014710">
    <property type="entry name" value="RmlC-like_jellyroll"/>
</dbReference>
<dbReference type="InterPro" id="IPR000595">
    <property type="entry name" value="cNMP-bd_dom"/>
</dbReference>
<dbReference type="GO" id="GO:0003700">
    <property type="term" value="F:DNA-binding transcription factor activity"/>
    <property type="evidence" value="ECO:0007669"/>
    <property type="project" value="TreeGrafter"/>
</dbReference>
<keyword evidence="1" id="KW-0805">Transcription regulation</keyword>
<evidence type="ECO:0000259" key="4">
    <source>
        <dbReference type="PROSITE" id="PS50042"/>
    </source>
</evidence>
<sequence>MRQQVAQCDFFAELDEAALARLLEVGIPLRLRKGETLFREGDVLDAIYVQLSGRIQCCAEDGSGKRFVFLFSKPGDVLGEVSYLDGGGSAWGCCADEECELLRFRRQDLMMVFDDKDGLPCAVSRQQILLRLAGMVRTMSLVARNLALLDVYGRIRILFGEVMVDIDGALQLEKPFTQQEIAERIGSSREMVARILKELVYGHYIRLDNRRITLLKPLPEQF</sequence>
<dbReference type="PANTHER" id="PTHR24567">
    <property type="entry name" value="CRP FAMILY TRANSCRIPTIONAL REGULATORY PROTEIN"/>
    <property type="match status" value="1"/>
</dbReference>
<dbReference type="InterPro" id="IPR018490">
    <property type="entry name" value="cNMP-bd_dom_sf"/>
</dbReference>
<dbReference type="InterPro" id="IPR036390">
    <property type="entry name" value="WH_DNA-bd_sf"/>
</dbReference>
<keyword evidence="2" id="KW-0238">DNA-binding</keyword>
<dbReference type="SUPFAM" id="SSF46785">
    <property type="entry name" value="Winged helix' DNA-binding domain"/>
    <property type="match status" value="1"/>
</dbReference>
<dbReference type="InterPro" id="IPR012318">
    <property type="entry name" value="HTH_CRP"/>
</dbReference>